<feature type="transmembrane region" description="Helical" evidence="1">
    <location>
        <begin position="297"/>
        <end position="323"/>
    </location>
</feature>
<dbReference type="PANTHER" id="PTHR31061">
    <property type="entry name" value="LD22376P"/>
    <property type="match status" value="1"/>
</dbReference>
<feature type="transmembrane region" description="Helical" evidence="1">
    <location>
        <begin position="84"/>
        <end position="107"/>
    </location>
</feature>
<name>A0A2G4YR61_9PROT</name>
<dbReference type="Pfam" id="PF07786">
    <property type="entry name" value="HGSNAT_cat"/>
    <property type="match status" value="1"/>
</dbReference>
<dbReference type="RefSeq" id="WP_099472396.1">
    <property type="nucleotide sequence ID" value="NZ_CP041025.1"/>
</dbReference>
<feature type="transmembrane region" description="Helical" evidence="1">
    <location>
        <begin position="265"/>
        <end position="285"/>
    </location>
</feature>
<sequence length="368" mass="40258">MSQHRLLSLDVLRGLTVIGMVVVNSAAMFSVEGERDAYALLLHASWNGATLADMVFPFFLLIVGVSIPFALSSLKERQGLERKVFLRLLWRGSLLFLIGVVLAAYFFDPDGERQFRIMGVLQRIGIVFFAAAVIFMVTGWRAQLMITAALLLGYWGMCLLPFPDGGTDLGVPGQNFVHWVDRLILGQRLYVTEGPYPYDPEGLLSSLPGIAQALIGVLVGQVIRRKGAMESHLGTLFIAGGLMALAGWGWSYVYPLNKALWSSSFVLYTSGLGILLLALLIYVIDVRGWKAGWTPPCAAFGLNAITAYVWHAFATSIVLYGIIGETAYTFGLSFLDPKAAMALPILAAVILTWIPIAVLQWRGIVIKV</sequence>
<evidence type="ECO:0000313" key="3">
    <source>
        <dbReference type="EMBL" id="PHZ84824.1"/>
    </source>
</evidence>
<feature type="domain" description="Heparan-alpha-glucosaminide N-acetyltransferase catalytic" evidence="2">
    <location>
        <begin position="5"/>
        <end position="154"/>
    </location>
</feature>
<dbReference type="AlphaFoldDB" id="A0A2G4YR61"/>
<evidence type="ECO:0000256" key="1">
    <source>
        <dbReference type="SAM" id="Phobius"/>
    </source>
</evidence>
<proteinExistence type="predicted"/>
<accession>A0A2G4YR61</accession>
<reference evidence="3 4" key="1">
    <citation type="submission" date="2017-10" db="EMBL/GenBank/DDBJ databases">
        <title>Frigbacter circumglobatus gen. nov. sp. nov., isolated from sediment cultured in situ.</title>
        <authorList>
            <person name="Zhao Z."/>
        </authorList>
    </citation>
    <scope>NUCLEOTIDE SEQUENCE [LARGE SCALE GENOMIC DNA]</scope>
    <source>
        <strain evidence="3 4">ZYL</strain>
    </source>
</reference>
<keyword evidence="4" id="KW-1185">Reference proteome</keyword>
<dbReference type="InParanoid" id="A0A2G4YR61"/>
<dbReference type="InterPro" id="IPR012429">
    <property type="entry name" value="HGSNAT_cat"/>
</dbReference>
<gene>
    <name evidence="3" type="ORF">CRD36_08835</name>
</gene>
<dbReference type="OrthoDB" id="9788724at2"/>
<dbReference type="Proteomes" id="UP000229730">
    <property type="component" value="Unassembled WGS sequence"/>
</dbReference>
<keyword evidence="1" id="KW-0472">Membrane</keyword>
<keyword evidence="1" id="KW-1133">Transmembrane helix</keyword>
<keyword evidence="1" id="KW-0812">Transmembrane</keyword>
<comment type="caution">
    <text evidence="3">The sequence shown here is derived from an EMBL/GenBank/DDBJ whole genome shotgun (WGS) entry which is preliminary data.</text>
</comment>
<evidence type="ECO:0000313" key="4">
    <source>
        <dbReference type="Proteomes" id="UP000229730"/>
    </source>
</evidence>
<feature type="transmembrane region" description="Helical" evidence="1">
    <location>
        <begin position="235"/>
        <end position="253"/>
    </location>
</feature>
<organism evidence="3 4">
    <name type="scientific">Paremcibacter congregatus</name>
    <dbReference type="NCBI Taxonomy" id="2043170"/>
    <lineage>
        <taxon>Bacteria</taxon>
        <taxon>Pseudomonadati</taxon>
        <taxon>Pseudomonadota</taxon>
        <taxon>Alphaproteobacteria</taxon>
        <taxon>Emcibacterales</taxon>
        <taxon>Emcibacteraceae</taxon>
        <taxon>Paremcibacter</taxon>
    </lineage>
</organism>
<feature type="transmembrane region" description="Helical" evidence="1">
    <location>
        <begin position="119"/>
        <end position="137"/>
    </location>
</feature>
<feature type="transmembrane region" description="Helical" evidence="1">
    <location>
        <begin position="12"/>
        <end position="31"/>
    </location>
</feature>
<dbReference type="EMBL" id="PDEM01000020">
    <property type="protein sequence ID" value="PHZ84824.1"/>
    <property type="molecule type" value="Genomic_DNA"/>
</dbReference>
<feature type="transmembrane region" description="Helical" evidence="1">
    <location>
        <begin position="51"/>
        <end position="72"/>
    </location>
</feature>
<protein>
    <recommendedName>
        <fullName evidence="2">Heparan-alpha-glucosaminide N-acetyltransferase catalytic domain-containing protein</fullName>
    </recommendedName>
</protein>
<dbReference type="PANTHER" id="PTHR31061:SF24">
    <property type="entry name" value="LD22376P"/>
    <property type="match status" value="1"/>
</dbReference>
<evidence type="ECO:0000259" key="2">
    <source>
        <dbReference type="Pfam" id="PF07786"/>
    </source>
</evidence>
<feature type="transmembrane region" description="Helical" evidence="1">
    <location>
        <begin position="343"/>
        <end position="361"/>
    </location>
</feature>